<dbReference type="EMBL" id="CAAALY010270839">
    <property type="protein sequence ID" value="VEL41748.1"/>
    <property type="molecule type" value="Genomic_DNA"/>
</dbReference>
<evidence type="ECO:0000313" key="2">
    <source>
        <dbReference type="Proteomes" id="UP000784294"/>
    </source>
</evidence>
<organism evidence="1 2">
    <name type="scientific">Protopolystoma xenopodis</name>
    <dbReference type="NCBI Taxonomy" id="117903"/>
    <lineage>
        <taxon>Eukaryota</taxon>
        <taxon>Metazoa</taxon>
        <taxon>Spiralia</taxon>
        <taxon>Lophotrochozoa</taxon>
        <taxon>Platyhelminthes</taxon>
        <taxon>Monogenea</taxon>
        <taxon>Polyopisthocotylea</taxon>
        <taxon>Polystomatidea</taxon>
        <taxon>Polystomatidae</taxon>
        <taxon>Protopolystoma</taxon>
    </lineage>
</organism>
<sequence length="121" mass="13832">MRRQIVHHRPLVRNVRILNQLEGADPAPLVELEAVAQRLVMVRQTVLRAVVRNDNVLRDDSRIGGQRIGHASEEAQVILHQFARHVVPVVIAVQYLAVCHFHVHTCVLFVKFVLINTHYSL</sequence>
<reference evidence="1" key="1">
    <citation type="submission" date="2018-11" db="EMBL/GenBank/DDBJ databases">
        <authorList>
            <consortium name="Pathogen Informatics"/>
        </authorList>
    </citation>
    <scope>NUCLEOTIDE SEQUENCE</scope>
</reference>
<dbReference type="AlphaFoldDB" id="A0A3S5CRA6"/>
<comment type="caution">
    <text evidence="1">The sequence shown here is derived from an EMBL/GenBank/DDBJ whole genome shotgun (WGS) entry which is preliminary data.</text>
</comment>
<keyword evidence="2" id="KW-1185">Reference proteome</keyword>
<accession>A0A3S5CRA6</accession>
<gene>
    <name evidence="1" type="ORF">PXEA_LOCUS35188</name>
</gene>
<evidence type="ECO:0000313" key="1">
    <source>
        <dbReference type="EMBL" id="VEL41748.1"/>
    </source>
</evidence>
<name>A0A3S5CRA6_9PLAT</name>
<protein>
    <submittedName>
        <fullName evidence="1">Uncharacterized protein</fullName>
    </submittedName>
</protein>
<proteinExistence type="predicted"/>
<dbReference type="Proteomes" id="UP000784294">
    <property type="component" value="Unassembled WGS sequence"/>
</dbReference>